<sequence>MNDILLLDRADGVATVTLNRPEARNALSAALITALRATMRALEDDDEVHAIVLTGSDPAFCAGLDLKELGSSGENLRLGQEDDEEPSPYPWPVPSKPVIGAVNGVAVTGGLELALNCDILIASERARFADTHARVGVLPGWGLSVLLPRLVGRQTARRMSLTGDFVPAAEALRAGLVTEVVAHGDLLPAAHRVARTIAGNDRDAVRTLLDSYRRIELAEIADGYGIEGRTSRDWLARGFTPASVEERRKAIVDRGRAQTAT</sequence>
<dbReference type="AlphaFoldDB" id="A0A5S4GVY4"/>
<dbReference type="EMBL" id="VCKZ01000134">
    <property type="protein sequence ID" value="TMR37108.1"/>
    <property type="molecule type" value="Genomic_DNA"/>
</dbReference>
<dbReference type="CDD" id="cd06558">
    <property type="entry name" value="crotonase-like"/>
    <property type="match status" value="1"/>
</dbReference>
<evidence type="ECO:0000256" key="1">
    <source>
        <dbReference type="ARBA" id="ARBA00005254"/>
    </source>
</evidence>
<evidence type="ECO:0000313" key="3">
    <source>
        <dbReference type="Proteomes" id="UP000305238"/>
    </source>
</evidence>
<dbReference type="Pfam" id="PF00378">
    <property type="entry name" value="ECH_1"/>
    <property type="match status" value="1"/>
</dbReference>
<dbReference type="NCBIfam" id="NF004840">
    <property type="entry name" value="PRK06190.1"/>
    <property type="match status" value="1"/>
</dbReference>
<protein>
    <submittedName>
        <fullName evidence="2">Enoyl-CoA hydratase</fullName>
        <ecNumber evidence="2">4.2.1.17</ecNumber>
    </submittedName>
</protein>
<dbReference type="EC" id="4.2.1.17" evidence="2"/>
<reference evidence="2 3" key="1">
    <citation type="submission" date="2019-05" db="EMBL/GenBank/DDBJ databases">
        <title>Draft genome sequence of Actinomadura geliboluensis A8036.</title>
        <authorList>
            <person name="Saricaoglu S."/>
            <person name="Isik K."/>
        </authorList>
    </citation>
    <scope>NUCLEOTIDE SEQUENCE [LARGE SCALE GENOMIC DNA]</scope>
    <source>
        <strain evidence="2 3">A8036</strain>
    </source>
</reference>
<dbReference type="Gene3D" id="3.90.226.10">
    <property type="entry name" value="2-enoyl-CoA Hydratase, Chain A, domain 1"/>
    <property type="match status" value="1"/>
</dbReference>
<dbReference type="Proteomes" id="UP000305238">
    <property type="component" value="Unassembled WGS sequence"/>
</dbReference>
<dbReference type="SUPFAM" id="SSF52096">
    <property type="entry name" value="ClpP/crotonase"/>
    <property type="match status" value="1"/>
</dbReference>
<organism evidence="2 3">
    <name type="scientific">Actinomadura geliboluensis</name>
    <dbReference type="NCBI Taxonomy" id="882440"/>
    <lineage>
        <taxon>Bacteria</taxon>
        <taxon>Bacillati</taxon>
        <taxon>Actinomycetota</taxon>
        <taxon>Actinomycetes</taxon>
        <taxon>Streptosporangiales</taxon>
        <taxon>Thermomonosporaceae</taxon>
        <taxon>Actinomadura</taxon>
    </lineage>
</organism>
<dbReference type="GO" id="GO:0004300">
    <property type="term" value="F:enoyl-CoA hydratase activity"/>
    <property type="evidence" value="ECO:0007669"/>
    <property type="project" value="UniProtKB-EC"/>
</dbReference>
<dbReference type="InterPro" id="IPR029045">
    <property type="entry name" value="ClpP/crotonase-like_dom_sf"/>
</dbReference>
<dbReference type="InterPro" id="IPR001753">
    <property type="entry name" value="Enoyl-CoA_hydra/iso"/>
</dbReference>
<comment type="caution">
    <text evidence="2">The sequence shown here is derived from an EMBL/GenBank/DDBJ whole genome shotgun (WGS) entry which is preliminary data.</text>
</comment>
<dbReference type="RefSeq" id="WP_138637858.1">
    <property type="nucleotide sequence ID" value="NZ_JASWDG010000010.1"/>
</dbReference>
<dbReference type="OrthoDB" id="8452484at2"/>
<name>A0A5S4GVY4_9ACTN</name>
<dbReference type="PANTHER" id="PTHR43802">
    <property type="entry name" value="ENOYL-COA HYDRATASE"/>
    <property type="match status" value="1"/>
</dbReference>
<comment type="similarity">
    <text evidence="1">Belongs to the enoyl-CoA hydratase/isomerase family.</text>
</comment>
<keyword evidence="3" id="KW-1185">Reference proteome</keyword>
<accession>A0A5S4GVY4</accession>
<dbReference type="PANTHER" id="PTHR43802:SF1">
    <property type="entry name" value="IP11341P-RELATED"/>
    <property type="match status" value="1"/>
</dbReference>
<gene>
    <name evidence="2" type="ORF">ETD96_19265</name>
</gene>
<evidence type="ECO:0000313" key="2">
    <source>
        <dbReference type="EMBL" id="TMR37108.1"/>
    </source>
</evidence>
<keyword evidence="2" id="KW-0456">Lyase</keyword>
<proteinExistence type="inferred from homology"/>